<dbReference type="KEGG" id="hrr:HZS55_03725"/>
<dbReference type="OrthoDB" id="213078at2157"/>
<dbReference type="AlphaFoldDB" id="A0A7D5NYJ4"/>
<dbReference type="GeneID" id="56076942"/>
<keyword evidence="3" id="KW-1185">Reference proteome</keyword>
<dbReference type="InterPro" id="IPR037997">
    <property type="entry name" value="Dgk1-like"/>
</dbReference>
<feature type="transmembrane region" description="Helical" evidence="1">
    <location>
        <begin position="9"/>
        <end position="27"/>
    </location>
</feature>
<dbReference type="PANTHER" id="PTHR31303">
    <property type="entry name" value="CTP-DEPENDENT DIACYLGLYCEROL KINASE 1"/>
    <property type="match status" value="1"/>
</dbReference>
<dbReference type="GO" id="GO:0004143">
    <property type="term" value="F:ATP-dependent diacylglycerol kinase activity"/>
    <property type="evidence" value="ECO:0007669"/>
    <property type="project" value="InterPro"/>
</dbReference>
<gene>
    <name evidence="2" type="ORF">HZS55_03725</name>
</gene>
<feature type="transmembrane region" description="Helical" evidence="1">
    <location>
        <begin position="72"/>
        <end position="89"/>
    </location>
</feature>
<organism evidence="2 3">
    <name type="scientific">Halosimplex rubrum</name>
    <dbReference type="NCBI Taxonomy" id="869889"/>
    <lineage>
        <taxon>Archaea</taxon>
        <taxon>Methanobacteriati</taxon>
        <taxon>Methanobacteriota</taxon>
        <taxon>Stenosarchaea group</taxon>
        <taxon>Halobacteria</taxon>
        <taxon>Halobacteriales</taxon>
        <taxon>Haloarculaceae</taxon>
        <taxon>Halosimplex</taxon>
    </lineage>
</organism>
<evidence type="ECO:0000313" key="2">
    <source>
        <dbReference type="EMBL" id="QLH76466.1"/>
    </source>
</evidence>
<keyword evidence="1" id="KW-1133">Transmembrane helix</keyword>
<keyword evidence="2" id="KW-0418">Kinase</keyword>
<feature type="transmembrane region" description="Helical" evidence="1">
    <location>
        <begin position="33"/>
        <end position="60"/>
    </location>
</feature>
<proteinExistence type="predicted"/>
<dbReference type="EMBL" id="CP058910">
    <property type="protein sequence ID" value="QLH76466.1"/>
    <property type="molecule type" value="Genomic_DNA"/>
</dbReference>
<feature type="transmembrane region" description="Helical" evidence="1">
    <location>
        <begin position="124"/>
        <end position="151"/>
    </location>
</feature>
<reference evidence="2 3" key="1">
    <citation type="submission" date="2020-07" db="EMBL/GenBank/DDBJ databases">
        <title>Halosimplex pelagicum sp. nov. and Halosimplex rubrum sp. nov., isolated from salted brown alga Laminaria, and emended description of the genus Halosimplex.</title>
        <authorList>
            <person name="Cui H."/>
        </authorList>
    </citation>
    <scope>NUCLEOTIDE SEQUENCE [LARGE SCALE GENOMIC DNA]</scope>
    <source>
        <strain evidence="2 3">R27</strain>
    </source>
</reference>
<evidence type="ECO:0000256" key="1">
    <source>
        <dbReference type="SAM" id="Phobius"/>
    </source>
</evidence>
<feature type="transmembrane region" description="Helical" evidence="1">
    <location>
        <begin position="95"/>
        <end position="112"/>
    </location>
</feature>
<evidence type="ECO:0000313" key="3">
    <source>
        <dbReference type="Proteomes" id="UP000509667"/>
    </source>
</evidence>
<sequence length="193" mass="20254">MRDEILRRLVHASGTAVPLAYVLVPAVEWVHVQALLVGGLAVALVLEVVRLVVGLDWWVYEKLTREYEQDNLAGYFLAVFGMAVVALAFDPRVAVPAILMLTIADPVSGLLGSGELRTAKDVTVLLVTFAVATLLAVPFVTPIAAVLGGAAATVADGIKPVIRGYVIDDNLSIPLASAAAMSLAIQFLPASAL</sequence>
<keyword evidence="2" id="KW-0808">Transferase</keyword>
<dbReference type="RefSeq" id="WP_179910404.1">
    <property type="nucleotide sequence ID" value="NZ_CP058910.1"/>
</dbReference>
<protein>
    <submittedName>
        <fullName evidence="2">Dolichol kinase</fullName>
    </submittedName>
</protein>
<dbReference type="Proteomes" id="UP000509667">
    <property type="component" value="Chromosome"/>
</dbReference>
<dbReference type="PANTHER" id="PTHR31303:SF1">
    <property type="entry name" value="CTP-DEPENDENT DIACYLGLYCEROL KINASE 1"/>
    <property type="match status" value="1"/>
</dbReference>
<keyword evidence="1" id="KW-0812">Transmembrane</keyword>
<keyword evidence="1" id="KW-0472">Membrane</keyword>
<accession>A0A7D5NYJ4</accession>
<name>A0A7D5NYJ4_9EURY</name>